<sequence>MNYVIQRAMIYVGSALIAVASAYFTYKFRVRTHRARLGKGEALKVFDEAMSATGAEAIEDAIHYLLFIIGGIKDKLFVEMMKEVVAGPLNSRLANIAEISAKAKEKKEAEAEEERKKIAAAVVVQLEASTAP</sequence>
<organism evidence="3 4">
    <name type="scientific">Mangrovactinospora gilvigrisea</name>
    <dbReference type="NCBI Taxonomy" id="1428644"/>
    <lineage>
        <taxon>Bacteria</taxon>
        <taxon>Bacillati</taxon>
        <taxon>Actinomycetota</taxon>
        <taxon>Actinomycetes</taxon>
        <taxon>Kitasatosporales</taxon>
        <taxon>Streptomycetaceae</taxon>
        <taxon>Mangrovactinospora</taxon>
    </lineage>
</organism>
<gene>
    <name evidence="3" type="ORF">BIV57_17880</name>
</gene>
<evidence type="ECO:0000313" key="4">
    <source>
        <dbReference type="Proteomes" id="UP000243342"/>
    </source>
</evidence>
<keyword evidence="1" id="KW-0175">Coiled coil</keyword>
<reference evidence="3 4" key="1">
    <citation type="submission" date="2016-10" db="EMBL/GenBank/DDBJ databases">
        <title>Genome sequence of Streptomyces gilvigriseus MUSC 26.</title>
        <authorList>
            <person name="Lee L.-H."/>
            <person name="Ser H.-L."/>
        </authorList>
    </citation>
    <scope>NUCLEOTIDE SEQUENCE [LARGE SCALE GENOMIC DNA]</scope>
    <source>
        <strain evidence="3 4">MUSC 26</strain>
    </source>
</reference>
<dbReference type="AlphaFoldDB" id="A0A1J7BBS7"/>
<evidence type="ECO:0000256" key="1">
    <source>
        <dbReference type="SAM" id="Coils"/>
    </source>
</evidence>
<feature type="transmembrane region" description="Helical" evidence="2">
    <location>
        <begin position="6"/>
        <end position="26"/>
    </location>
</feature>
<accession>A0A1J7BBS7</accession>
<keyword evidence="2" id="KW-1133">Transmembrane helix</keyword>
<dbReference type="EMBL" id="MLCF01000113">
    <property type="protein sequence ID" value="OIV36107.1"/>
    <property type="molecule type" value="Genomic_DNA"/>
</dbReference>
<keyword evidence="2" id="KW-0812">Transmembrane</keyword>
<keyword evidence="2" id="KW-0472">Membrane</keyword>
<protein>
    <submittedName>
        <fullName evidence="3">Uncharacterized protein</fullName>
    </submittedName>
</protein>
<evidence type="ECO:0000256" key="2">
    <source>
        <dbReference type="SAM" id="Phobius"/>
    </source>
</evidence>
<name>A0A1J7BBS7_9ACTN</name>
<keyword evidence="4" id="KW-1185">Reference proteome</keyword>
<evidence type="ECO:0000313" key="3">
    <source>
        <dbReference type="EMBL" id="OIV36107.1"/>
    </source>
</evidence>
<proteinExistence type="predicted"/>
<dbReference type="RefSeq" id="WP_071657903.1">
    <property type="nucleotide sequence ID" value="NZ_MLCF01000113.1"/>
</dbReference>
<comment type="caution">
    <text evidence="3">The sequence shown here is derived from an EMBL/GenBank/DDBJ whole genome shotgun (WGS) entry which is preliminary data.</text>
</comment>
<dbReference type="Proteomes" id="UP000243342">
    <property type="component" value="Unassembled WGS sequence"/>
</dbReference>
<feature type="coiled-coil region" evidence="1">
    <location>
        <begin position="94"/>
        <end position="121"/>
    </location>
</feature>